<feature type="domain" description="PE" evidence="1">
    <location>
        <begin position="5"/>
        <end position="91"/>
    </location>
</feature>
<protein>
    <submittedName>
        <fullName evidence="2">PE family</fullName>
    </submittedName>
</protein>
<name>A0A0H5P041_NOCFR</name>
<accession>A0A0H5P041</accession>
<proteinExistence type="predicted"/>
<keyword evidence="2" id="KW-0614">Plasmid</keyword>
<dbReference type="EMBL" id="LN868939">
    <property type="protein sequence ID" value="CRY80908.1"/>
    <property type="molecule type" value="Genomic_DNA"/>
</dbReference>
<dbReference type="KEGG" id="nfr:ERS450000_04104"/>
<evidence type="ECO:0000313" key="2">
    <source>
        <dbReference type="EMBL" id="CRY80908.1"/>
    </source>
</evidence>
<evidence type="ECO:0000313" key="3">
    <source>
        <dbReference type="Proteomes" id="UP000057820"/>
    </source>
</evidence>
<evidence type="ECO:0000259" key="1">
    <source>
        <dbReference type="Pfam" id="PF00934"/>
    </source>
</evidence>
<dbReference type="SUPFAM" id="SSF140459">
    <property type="entry name" value="PE/PPE dimer-like"/>
    <property type="match status" value="1"/>
</dbReference>
<dbReference type="Proteomes" id="UP000057820">
    <property type="component" value="Plasmid 2"/>
</dbReference>
<sequence length="107" mass="10853">MVGHVSISPELILAAAAELDLLAERLAAAATLSGPATHVLPSGAEEVSLLAAQHFNKAAATHDHSIAQGILELHHAANVLRMQLATHVAEDVVKAGVMNSVAGTIGA</sequence>
<dbReference type="Pfam" id="PF00934">
    <property type="entry name" value="PE"/>
    <property type="match status" value="1"/>
</dbReference>
<dbReference type="Gene3D" id="1.10.287.850">
    <property type="entry name" value="HP0062-like domain"/>
    <property type="match status" value="1"/>
</dbReference>
<geneLocation type="plasmid" evidence="2">
    <name>2</name>
</geneLocation>
<dbReference type="RefSeq" id="WP_011206666.1">
    <property type="nucleotide sequence ID" value="NZ_CAACYE020000001.1"/>
</dbReference>
<dbReference type="GeneID" id="61130979"/>
<dbReference type="AlphaFoldDB" id="A0A0H5P041"/>
<gene>
    <name evidence="2" type="ORF">ERS450000_04104</name>
</gene>
<reference evidence="3" key="1">
    <citation type="submission" date="2015-03" db="EMBL/GenBank/DDBJ databases">
        <authorList>
            <consortium name="Pathogen Informatics"/>
        </authorList>
    </citation>
    <scope>NUCLEOTIDE SEQUENCE [LARGE SCALE GENOMIC DNA]</scope>
    <source>
        <strain evidence="3">NCTC11134</strain>
        <plasmid evidence="3">2</plasmid>
    </source>
</reference>
<dbReference type="InterPro" id="IPR038332">
    <property type="entry name" value="PPE_sf"/>
</dbReference>
<dbReference type="OMA" id="ANHFNHA"/>
<organism evidence="2 3">
    <name type="scientific">Nocardia farcinica</name>
    <dbReference type="NCBI Taxonomy" id="37329"/>
    <lineage>
        <taxon>Bacteria</taxon>
        <taxon>Bacillati</taxon>
        <taxon>Actinomycetota</taxon>
        <taxon>Actinomycetes</taxon>
        <taxon>Mycobacteriales</taxon>
        <taxon>Nocardiaceae</taxon>
        <taxon>Nocardia</taxon>
    </lineage>
</organism>
<dbReference type="InterPro" id="IPR000084">
    <property type="entry name" value="PE-PGRS_N"/>
</dbReference>